<gene>
    <name evidence="9" type="ORF">MED92_06518</name>
</gene>
<organism evidence="9 10">
    <name type="scientific">Neptuniibacter caesariensis</name>
    <dbReference type="NCBI Taxonomy" id="207954"/>
    <lineage>
        <taxon>Bacteria</taxon>
        <taxon>Pseudomonadati</taxon>
        <taxon>Pseudomonadota</taxon>
        <taxon>Gammaproteobacteria</taxon>
        <taxon>Oceanospirillales</taxon>
        <taxon>Oceanospirillaceae</taxon>
        <taxon>Neptuniibacter</taxon>
    </lineage>
</organism>
<dbReference type="Pfam" id="PF13385">
    <property type="entry name" value="Laminin_G_3"/>
    <property type="match status" value="3"/>
</dbReference>
<keyword evidence="3 7" id="KW-0732">Signal</keyword>
<dbReference type="Proteomes" id="UP000002171">
    <property type="component" value="Unassembled WGS sequence"/>
</dbReference>
<evidence type="ECO:0000256" key="5">
    <source>
        <dbReference type="ARBA" id="ARBA00023157"/>
    </source>
</evidence>
<dbReference type="InterPro" id="IPR046524">
    <property type="entry name" value="DUF6701"/>
</dbReference>
<dbReference type="InterPro" id="IPR013320">
    <property type="entry name" value="ConA-like_dom_sf"/>
</dbReference>
<dbReference type="SMART" id="SM00560">
    <property type="entry name" value="LamGL"/>
    <property type="match status" value="2"/>
</dbReference>
<evidence type="ECO:0000256" key="6">
    <source>
        <dbReference type="ARBA" id="ARBA00023180"/>
    </source>
</evidence>
<keyword evidence="6" id="KW-0325">Glycoprotein</keyword>
<dbReference type="InterPro" id="IPR001759">
    <property type="entry name" value="PTX_dom"/>
</dbReference>
<dbReference type="InterPro" id="IPR051360">
    <property type="entry name" value="Neuronal_Pentraxin_Related"/>
</dbReference>
<evidence type="ECO:0000313" key="10">
    <source>
        <dbReference type="Proteomes" id="UP000002171"/>
    </source>
</evidence>
<evidence type="ECO:0000256" key="2">
    <source>
        <dbReference type="ARBA" id="ARBA00022723"/>
    </source>
</evidence>
<dbReference type="EMBL" id="AAOW01000002">
    <property type="protein sequence ID" value="EAR62751.1"/>
    <property type="molecule type" value="Genomic_DNA"/>
</dbReference>
<keyword evidence="2" id="KW-0479">Metal-binding</keyword>
<name>A0A7U8CAB7_NEPCE</name>
<evidence type="ECO:0000313" key="9">
    <source>
        <dbReference type="EMBL" id="EAR62751.1"/>
    </source>
</evidence>
<keyword evidence="4" id="KW-0106">Calcium</keyword>
<evidence type="ECO:0000256" key="3">
    <source>
        <dbReference type="ARBA" id="ARBA00022729"/>
    </source>
</evidence>
<dbReference type="OrthoDB" id="9790247at2"/>
<reference evidence="9 10" key="1">
    <citation type="submission" date="2006-02" db="EMBL/GenBank/DDBJ databases">
        <authorList>
            <person name="Pinhassi J."/>
            <person name="Pedros-Alio C."/>
            <person name="Ferriera S."/>
            <person name="Johnson J."/>
            <person name="Kravitz S."/>
            <person name="Halpern A."/>
            <person name="Remington K."/>
            <person name="Beeson K."/>
            <person name="Tran B."/>
            <person name="Rogers Y.-H."/>
            <person name="Friedman R."/>
            <person name="Venter J.C."/>
        </authorList>
    </citation>
    <scope>NUCLEOTIDE SEQUENCE [LARGE SCALE GENOMIC DNA]</scope>
    <source>
        <strain evidence="9 10">MED92</strain>
    </source>
</reference>
<dbReference type="GO" id="GO:0046872">
    <property type="term" value="F:metal ion binding"/>
    <property type="evidence" value="ECO:0007669"/>
    <property type="project" value="UniProtKB-KW"/>
</dbReference>
<evidence type="ECO:0000259" key="8">
    <source>
        <dbReference type="PROSITE" id="PS51828"/>
    </source>
</evidence>
<dbReference type="SUPFAM" id="SSF49899">
    <property type="entry name" value="Concanavalin A-like lectins/glucanases"/>
    <property type="match status" value="3"/>
</dbReference>
<sequence length="1669" mass="176048">MPQFWTVSLFLIFLCLFLRSANAATVTYDFSAGSHTSYAGDNSSLTSTSGLSTFNDSRINFSDGSYAGISASRSNYPKMLYSFSISESASDLSQITATWVGRGYHSSNGQNGAILYIRNYSSGSFEQLATSSSSGFITLSGSVTSSLSNYVSSGQIQILSVNRRFRQNRNHSVWHDTDYIKIDLETNAATPIPNPEIEYRMDELQWQGTANEVVDNTGNNHDGTAQGGVTTIENGAVCRAGEFDGSDDYVSAIDLSALRGTSSISYWVKTSQVGSSVTYLSPGITGIEINGSTNDIFWGWLNNSGRVGVSVGDNHSTVSASSINNNTWRHVVLTRDASSGAYQIFIDGALNASGTSTTGTISNSFSSIGRIEDNGGSPEYFQGQLDEVLIYDSVLSAAHVTQIYTNQSAGNNWDGTSRTCPVNSAPLPKAEFRLDELSWNGTLNEVVDSVGTYSGEAINTSPVAGKICNAADFSATNSSGDADNAHDYIKLDGDIYSNQGDFSISLWVKTANTSDQSLVSGATSGSSNELIMWFTSSTSFTPHLNNSNGGSATVGNFADDTWRHLVWTRSGTQNCLYMDKVLQGCRTLGAANITLANNGLVLAQEQDSVGGGFVGSQAFDGLMDEVLFYDKALSSAEITFIHDLQDAGKNLDGTDRSCPVENVTPVADWRFDENSWSGTDDVLDTSGNNYHGTAFSTSPSDDAQLCNSANLTASGTSDYLRMNKDALDGLRDFTVIVWAKTTATQDSTILSAASGNSGAETNEAVMYFDNNNRFWPTITDSPFDTNTQLSSTSSSMRDGAWHQLAWTRTASSRQSCFYLDGVNQGCTTHPDADDSDPISVATNGLIIGQEQDSVGGGFDSSQDWEGYLDEMLIFSSVLSQAKISEIRTNIINSNNWDGTPRSCQAAIDHYSISHDGTGVTCLLENVTISAHDSAHTAVDAEGKTVNLSTTNGKGNWVGIVSGGTGLNNGTADDGAASFTFAAGATSAVLTFAHPVLSGNSETFGFNVTDGSISETSGSAIAADDPNITYQLAGFRFIDSSGNSLPLQISGKASNVAPDADTLYLQAVRASDNDPSICTAALSGNQTIQLAAQCDNPATCVSGQTFNVQSASNPAVNISLNNAAPATPASYSNIVMTFDAQARAPFVMNYSDAGQMQLHASHTVSDTGAVLTGSSNQFVVRPFAFGIPSVSASGAAMSLPAGDETGGNAFTSAGSDFVVSLNAYRWNSGDDGNSDGAPDAGADVTNNGVTPNFTGTATLAVDSFTPASGVQGTLSGDASVLLDIYSNRSGADVPATLQYDEVGSINLSASMDDYLGDSNADIASVSTKIGRFYPDHFALQTVTLTAACTSGAHYTYMQQPFAQLAYTLEARPAGVTDSTGTNGRITQNYDDDFYNDGSSPLTALIEGFAENNDSGVDIGSRVTAYTSTTSWQDGVYSVSRTNETFFSRNGAAGGLEDGPFSQLQLGIGIGTELDNRTFATSELDMNSSTSGDCVAAGNCTAAALGSAQDLRYGRVRIQSAHAPETEDLPVPFSVEYWNGSAFVTNADDSCSVIPAGQIEFNSVATSTSLDVSYDQNADTDTTGSFTDLSGGNVTASNGSFGLQFSAPGVGVEGNDNTGSFPVEVLNLDDWLRYDWNEDGSADDANAQDAIITFGRARGSDRMIFWQERYQ</sequence>
<dbReference type="Pfam" id="PF20419">
    <property type="entry name" value="DUF6701"/>
    <property type="match status" value="1"/>
</dbReference>
<protein>
    <recommendedName>
        <fullName evidence="8">Pentraxin (PTX) domain-containing protein</fullName>
    </recommendedName>
</protein>
<accession>A0A7U8CAB7</accession>
<feature type="signal peptide" evidence="7">
    <location>
        <begin position="1"/>
        <end position="23"/>
    </location>
</feature>
<dbReference type="SMART" id="SM00159">
    <property type="entry name" value="PTX"/>
    <property type="match status" value="1"/>
</dbReference>
<comment type="caution">
    <text evidence="9">The sequence shown here is derived from an EMBL/GenBank/DDBJ whole genome shotgun (WGS) entry which is preliminary data.</text>
</comment>
<dbReference type="Gene3D" id="2.60.120.200">
    <property type="match status" value="3"/>
</dbReference>
<dbReference type="PANTHER" id="PTHR19277:SF125">
    <property type="entry name" value="B6"/>
    <property type="match status" value="1"/>
</dbReference>
<comment type="cofactor">
    <cofactor evidence="1">
        <name>Ca(2+)</name>
        <dbReference type="ChEBI" id="CHEBI:29108"/>
    </cofactor>
</comment>
<feature type="domain" description="Pentraxin (PTX)" evidence="8">
    <location>
        <begin position="705"/>
        <end position="928"/>
    </location>
</feature>
<dbReference type="PROSITE" id="PS51828">
    <property type="entry name" value="PTX_2"/>
    <property type="match status" value="1"/>
</dbReference>
<feature type="chain" id="PRO_5031255766" description="Pentraxin (PTX) domain-containing protein" evidence="7">
    <location>
        <begin position="24"/>
        <end position="1669"/>
    </location>
</feature>
<keyword evidence="5" id="KW-1015">Disulfide bond</keyword>
<evidence type="ECO:0000256" key="7">
    <source>
        <dbReference type="SAM" id="SignalP"/>
    </source>
</evidence>
<keyword evidence="10" id="KW-1185">Reference proteome</keyword>
<evidence type="ECO:0000256" key="1">
    <source>
        <dbReference type="ARBA" id="ARBA00001913"/>
    </source>
</evidence>
<dbReference type="PANTHER" id="PTHR19277">
    <property type="entry name" value="PENTRAXIN"/>
    <property type="match status" value="1"/>
</dbReference>
<evidence type="ECO:0000256" key="4">
    <source>
        <dbReference type="ARBA" id="ARBA00022837"/>
    </source>
</evidence>
<dbReference type="InterPro" id="IPR006558">
    <property type="entry name" value="LamG-like"/>
</dbReference>
<proteinExistence type="predicted"/>